<dbReference type="Proteomes" id="UP000054270">
    <property type="component" value="Unassembled WGS sequence"/>
</dbReference>
<protein>
    <submittedName>
        <fullName evidence="2">Uncharacterized protein</fullName>
    </submittedName>
</protein>
<evidence type="ECO:0000313" key="2">
    <source>
        <dbReference type="EMBL" id="KJA22600.1"/>
    </source>
</evidence>
<reference evidence="3" key="1">
    <citation type="submission" date="2014-04" db="EMBL/GenBank/DDBJ databases">
        <title>Evolutionary Origins and Diversification of the Mycorrhizal Mutualists.</title>
        <authorList>
            <consortium name="DOE Joint Genome Institute"/>
            <consortium name="Mycorrhizal Genomics Consortium"/>
            <person name="Kohler A."/>
            <person name="Kuo A."/>
            <person name="Nagy L.G."/>
            <person name="Floudas D."/>
            <person name="Copeland A."/>
            <person name="Barry K.W."/>
            <person name="Cichocki N."/>
            <person name="Veneault-Fourrey C."/>
            <person name="LaButti K."/>
            <person name="Lindquist E.A."/>
            <person name="Lipzen A."/>
            <person name="Lundell T."/>
            <person name="Morin E."/>
            <person name="Murat C."/>
            <person name="Riley R."/>
            <person name="Ohm R."/>
            <person name="Sun H."/>
            <person name="Tunlid A."/>
            <person name="Henrissat B."/>
            <person name="Grigoriev I.V."/>
            <person name="Hibbett D.S."/>
            <person name="Martin F."/>
        </authorList>
    </citation>
    <scope>NUCLEOTIDE SEQUENCE [LARGE SCALE GENOMIC DNA]</scope>
    <source>
        <strain evidence="3">FD-334 SS-4</strain>
    </source>
</reference>
<evidence type="ECO:0000256" key="1">
    <source>
        <dbReference type="SAM" id="MobiDB-lite"/>
    </source>
</evidence>
<dbReference type="EMBL" id="KN817548">
    <property type="protein sequence ID" value="KJA22600.1"/>
    <property type="molecule type" value="Genomic_DNA"/>
</dbReference>
<accession>A0A0D2PS13</accession>
<gene>
    <name evidence="2" type="ORF">HYPSUDRAFT_201940</name>
</gene>
<dbReference type="OMA" id="VNRSFYI"/>
<dbReference type="AlphaFoldDB" id="A0A0D2PS13"/>
<organism evidence="2 3">
    <name type="scientific">Hypholoma sublateritium (strain FD-334 SS-4)</name>
    <dbReference type="NCBI Taxonomy" id="945553"/>
    <lineage>
        <taxon>Eukaryota</taxon>
        <taxon>Fungi</taxon>
        <taxon>Dikarya</taxon>
        <taxon>Basidiomycota</taxon>
        <taxon>Agaricomycotina</taxon>
        <taxon>Agaricomycetes</taxon>
        <taxon>Agaricomycetidae</taxon>
        <taxon>Agaricales</taxon>
        <taxon>Agaricineae</taxon>
        <taxon>Strophariaceae</taxon>
        <taxon>Hypholoma</taxon>
    </lineage>
</organism>
<sequence length="383" mass="41261">MIIDEKSPIPGLPAELDADSVYPPPPEYTAQRQQPQPSPRESHFSTHGRASPTSSSRSSSTRAPAPTLSTLPTPLLLQIIQHTFPQSRPRPPAYTPASADTDYTYVAGFPSRDTADERLRRTLLWLAASLRLVSRALNAACMHVLRAAYLPAYRALVRPPYSSAAAGAGSGGGAQRENAVLDRFVLLRIRHDVLTDESSLHLDHEDAFRDLFDVAQPRARLEDLVRDIGVRHGVVVLPSATPPTPLALGRAAFGGSSASLQLLREVDAQLEARAAALELPLTLPTPPTAASPRKKTFFSFKKAPPSSPISPLMPVCAPSAPPLPTLQPLPFGALSVSFQPRRVGLVLSRTRTLAEVPRAPGRRETLEYLAGLLVGELEHLVCG</sequence>
<keyword evidence="3" id="KW-1185">Reference proteome</keyword>
<feature type="compositionally biased region" description="Low complexity" evidence="1">
    <location>
        <begin position="49"/>
        <end position="69"/>
    </location>
</feature>
<dbReference type="STRING" id="945553.A0A0D2PS13"/>
<dbReference type="OrthoDB" id="2536866at2759"/>
<name>A0A0D2PS13_HYPSF</name>
<proteinExistence type="predicted"/>
<feature type="region of interest" description="Disordered" evidence="1">
    <location>
        <begin position="1"/>
        <end position="69"/>
    </location>
</feature>
<evidence type="ECO:0000313" key="3">
    <source>
        <dbReference type="Proteomes" id="UP000054270"/>
    </source>
</evidence>